<dbReference type="AlphaFoldDB" id="A0A2M9HEE9"/>
<dbReference type="PIRSF" id="PIRSF019345">
    <property type="entry name" value="ScpB"/>
    <property type="match status" value="1"/>
</dbReference>
<keyword evidence="1" id="KW-0963">Cytoplasm</keyword>
<dbReference type="InterPro" id="IPR036388">
    <property type="entry name" value="WH-like_DNA-bd_sf"/>
</dbReference>
<evidence type="ECO:0000256" key="3">
    <source>
        <dbReference type="ARBA" id="ARBA00022829"/>
    </source>
</evidence>
<dbReference type="SUPFAM" id="SSF46785">
    <property type="entry name" value="Winged helix' DNA-binding domain"/>
    <property type="match status" value="2"/>
</dbReference>
<evidence type="ECO:0000256" key="4">
    <source>
        <dbReference type="ARBA" id="ARBA00023306"/>
    </source>
</evidence>
<keyword evidence="6" id="KW-1185">Reference proteome</keyword>
<accession>A0A2M9HEE9</accession>
<evidence type="ECO:0000313" key="5">
    <source>
        <dbReference type="EMBL" id="PJM75194.1"/>
    </source>
</evidence>
<dbReference type="Pfam" id="PF04079">
    <property type="entry name" value="SMC_ScpB"/>
    <property type="match status" value="1"/>
</dbReference>
<evidence type="ECO:0000313" key="6">
    <source>
        <dbReference type="Proteomes" id="UP000231451"/>
    </source>
</evidence>
<dbReference type="PANTHER" id="PTHR34298">
    <property type="entry name" value="SEGREGATION AND CONDENSATION PROTEIN B"/>
    <property type="match status" value="1"/>
</dbReference>
<name>A0A2M9HEE9_9BIFI</name>
<dbReference type="EMBL" id="PEBK01000005">
    <property type="protein sequence ID" value="PJM75194.1"/>
    <property type="molecule type" value="Genomic_DNA"/>
</dbReference>
<protein>
    <submittedName>
        <fullName evidence="5">SMC-Scp complex subunit ScpB</fullName>
    </submittedName>
</protein>
<organism evidence="5 6">
    <name type="scientific">Bifidobacterium simiarum</name>
    <dbReference type="NCBI Taxonomy" id="2045441"/>
    <lineage>
        <taxon>Bacteria</taxon>
        <taxon>Bacillati</taxon>
        <taxon>Actinomycetota</taxon>
        <taxon>Actinomycetes</taxon>
        <taxon>Bifidobacteriales</taxon>
        <taxon>Bifidobacteriaceae</taxon>
        <taxon>Bifidobacterium</taxon>
    </lineage>
</organism>
<dbReference type="NCBIfam" id="TIGR00281">
    <property type="entry name" value="SMC-Scp complex subunit ScpB"/>
    <property type="match status" value="1"/>
</dbReference>
<dbReference type="Gene3D" id="1.10.10.10">
    <property type="entry name" value="Winged helix-like DNA-binding domain superfamily/Winged helix DNA-binding domain"/>
    <property type="match status" value="2"/>
</dbReference>
<dbReference type="GO" id="GO:0051304">
    <property type="term" value="P:chromosome separation"/>
    <property type="evidence" value="ECO:0007669"/>
    <property type="project" value="InterPro"/>
</dbReference>
<gene>
    <name evidence="5" type="primary">scpB</name>
    <name evidence="5" type="ORF">CSQ87_06280</name>
</gene>
<dbReference type="PANTHER" id="PTHR34298:SF2">
    <property type="entry name" value="SEGREGATION AND CONDENSATION PROTEIN B"/>
    <property type="match status" value="1"/>
</dbReference>
<comment type="caution">
    <text evidence="5">The sequence shown here is derived from an EMBL/GenBank/DDBJ whole genome shotgun (WGS) entry which is preliminary data.</text>
</comment>
<dbReference type="GO" id="GO:0051301">
    <property type="term" value="P:cell division"/>
    <property type="evidence" value="ECO:0007669"/>
    <property type="project" value="UniProtKB-KW"/>
</dbReference>
<dbReference type="InterPro" id="IPR036390">
    <property type="entry name" value="WH_DNA-bd_sf"/>
</dbReference>
<dbReference type="OrthoDB" id="9806226at2"/>
<dbReference type="Proteomes" id="UP000231451">
    <property type="component" value="Unassembled WGS sequence"/>
</dbReference>
<reference evidence="5 6" key="1">
    <citation type="submission" date="2017-10" db="EMBL/GenBank/DDBJ databases">
        <title>Draft genome sequences of strains TRE 1, TRE 9, TRE H and TRI 7, isolated from tamarins, belonging to four potential novel Bifidobacterium species.</title>
        <authorList>
            <person name="Mattarelli P."/>
            <person name="Modesto M."/>
            <person name="Puglisi E."/>
            <person name="Morelli L."/>
            <person name="Spezio C."/>
            <person name="Bonetti A."/>
            <person name="Sandri C."/>
        </authorList>
    </citation>
    <scope>NUCLEOTIDE SEQUENCE [LARGE SCALE GENOMIC DNA]</scope>
    <source>
        <strain evidence="6">TRI7</strain>
    </source>
</reference>
<sequence>MVGTAIVNDGSGGSMADFDVDEFPGGLKACLEAVLMAADRPYAAADFARVLGVDDAAVERALEDLRADYDGVGGGFGGDAGDGGATAVAPRGFELRHTVRGWRLATRAAFEPVVAAFVSDGKVSRLSQAALETLAIIAYQQPVTRGRVAAIRGVNSDGVIRSLLVRGLVAERGADEETGAALLVTSDLFLEHLGLDDLGQLPALTPFLPESAQVVQSVDTP</sequence>
<keyword evidence="2" id="KW-0132">Cell division</keyword>
<keyword evidence="3" id="KW-0159">Chromosome partition</keyword>
<dbReference type="InterPro" id="IPR005234">
    <property type="entry name" value="ScpB_csome_segregation"/>
</dbReference>
<proteinExistence type="predicted"/>
<evidence type="ECO:0000256" key="1">
    <source>
        <dbReference type="ARBA" id="ARBA00022490"/>
    </source>
</evidence>
<keyword evidence="4" id="KW-0131">Cell cycle</keyword>
<evidence type="ECO:0000256" key="2">
    <source>
        <dbReference type="ARBA" id="ARBA00022618"/>
    </source>
</evidence>